<evidence type="ECO:0000256" key="1">
    <source>
        <dbReference type="SAM" id="Phobius"/>
    </source>
</evidence>
<evidence type="ECO:0000313" key="2">
    <source>
        <dbReference type="EMBL" id="MFB9313394.1"/>
    </source>
</evidence>
<reference evidence="2 3" key="1">
    <citation type="submission" date="2024-09" db="EMBL/GenBank/DDBJ databases">
        <authorList>
            <person name="Sun Q."/>
            <person name="Mori K."/>
        </authorList>
    </citation>
    <scope>NUCLEOTIDE SEQUENCE [LARGE SCALE GENOMIC DNA]</scope>
    <source>
        <strain evidence="2 3">JCM 9626</strain>
    </source>
</reference>
<organism evidence="2 3">
    <name type="scientific">Nocardioides plantarum</name>
    <dbReference type="NCBI Taxonomy" id="29299"/>
    <lineage>
        <taxon>Bacteria</taxon>
        <taxon>Bacillati</taxon>
        <taxon>Actinomycetota</taxon>
        <taxon>Actinomycetes</taxon>
        <taxon>Propionibacteriales</taxon>
        <taxon>Nocardioidaceae</taxon>
        <taxon>Nocardioides</taxon>
    </lineage>
</organism>
<dbReference type="RefSeq" id="WP_140007966.1">
    <property type="nucleotide sequence ID" value="NZ_JBHMDG010000012.1"/>
</dbReference>
<proteinExistence type="predicted"/>
<accession>A0ABV5K9H9</accession>
<sequence>MEDHVLAGPSADLRKTWVSANSWWASSARRREARVLLAGLVLGLLIFAAVGWTSSYLEQRTSEVVTVTQVFQYDSSRVCVRRSSGEEECGNFVGASSEISTSLLEVGQELRVHREETTVDGTDLLLFYGLHQGTE</sequence>
<keyword evidence="1" id="KW-0812">Transmembrane</keyword>
<dbReference type="EMBL" id="JBHMDG010000012">
    <property type="protein sequence ID" value="MFB9313394.1"/>
    <property type="molecule type" value="Genomic_DNA"/>
</dbReference>
<dbReference type="Proteomes" id="UP001589750">
    <property type="component" value="Unassembled WGS sequence"/>
</dbReference>
<comment type="caution">
    <text evidence="2">The sequence shown here is derived from an EMBL/GenBank/DDBJ whole genome shotgun (WGS) entry which is preliminary data.</text>
</comment>
<name>A0ABV5K9H9_9ACTN</name>
<keyword evidence="1" id="KW-0472">Membrane</keyword>
<keyword evidence="1" id="KW-1133">Transmembrane helix</keyword>
<feature type="transmembrane region" description="Helical" evidence="1">
    <location>
        <begin position="35"/>
        <end position="57"/>
    </location>
</feature>
<keyword evidence="3" id="KW-1185">Reference proteome</keyword>
<protein>
    <submittedName>
        <fullName evidence="2">Uncharacterized protein</fullName>
    </submittedName>
</protein>
<gene>
    <name evidence="2" type="ORF">ACFFRI_10095</name>
</gene>
<evidence type="ECO:0000313" key="3">
    <source>
        <dbReference type="Proteomes" id="UP001589750"/>
    </source>
</evidence>